<name>A0A655DT33_SALET</name>
<dbReference type="Proteomes" id="UP000039541">
    <property type="component" value="Unassembled WGS sequence"/>
</dbReference>
<accession>A0A655DT33</accession>
<dbReference type="EMBL" id="CQPC01000059">
    <property type="protein sequence ID" value="CNU83403.1"/>
    <property type="molecule type" value="Genomic_DNA"/>
</dbReference>
<gene>
    <name evidence="1" type="ORF">ERS008202_03644</name>
</gene>
<evidence type="ECO:0000313" key="1">
    <source>
        <dbReference type="EMBL" id="CNU83403.1"/>
    </source>
</evidence>
<protein>
    <submittedName>
        <fullName evidence="1">Uncharacterized protein</fullName>
    </submittedName>
</protein>
<evidence type="ECO:0000313" key="2">
    <source>
        <dbReference type="Proteomes" id="UP000039541"/>
    </source>
</evidence>
<reference evidence="1 2" key="1">
    <citation type="submission" date="2015-03" db="EMBL/GenBank/DDBJ databases">
        <authorList>
            <consortium name="Pathogen Informatics"/>
        </authorList>
    </citation>
    <scope>NUCLEOTIDE SEQUENCE [LARGE SCALE GENOMIC DNA]</scope>
    <source>
        <strain evidence="1 2">3476</strain>
    </source>
</reference>
<dbReference type="AlphaFoldDB" id="A0A655DT33"/>
<sequence length="81" mass="9188">MLRAGVNQAIRQYQSPFRIGIHDFDILAITVANNIAQFKRVAADQIIGAAQEQFYAFIQPTGNGERQRARYCRRAAHIGFH</sequence>
<proteinExistence type="predicted"/>
<organism evidence="1 2">
    <name type="scientific">Salmonella enterica subsp. enterica serovar Bovismorbificans</name>
    <dbReference type="NCBI Taxonomy" id="58097"/>
    <lineage>
        <taxon>Bacteria</taxon>
        <taxon>Pseudomonadati</taxon>
        <taxon>Pseudomonadota</taxon>
        <taxon>Gammaproteobacteria</taxon>
        <taxon>Enterobacterales</taxon>
        <taxon>Enterobacteriaceae</taxon>
        <taxon>Salmonella</taxon>
    </lineage>
</organism>